<dbReference type="STRING" id="419481.SAMN05216233_12457"/>
<proteinExistence type="predicted"/>
<evidence type="ECO:0000313" key="3">
    <source>
        <dbReference type="Proteomes" id="UP000198870"/>
    </source>
</evidence>
<protein>
    <submittedName>
        <fullName evidence="2">Flagellar hook-associated protein 3</fullName>
    </submittedName>
</protein>
<dbReference type="Gene3D" id="1.20.1330.10">
    <property type="entry name" value="f41 fragment of flagellin, N-terminal domain"/>
    <property type="match status" value="2"/>
</dbReference>
<dbReference type="GO" id="GO:0071973">
    <property type="term" value="P:bacterial-type flagellum-dependent cell motility"/>
    <property type="evidence" value="ECO:0007669"/>
    <property type="project" value="InterPro"/>
</dbReference>
<evidence type="ECO:0000259" key="1">
    <source>
        <dbReference type="Pfam" id="PF00669"/>
    </source>
</evidence>
<dbReference type="RefSeq" id="WP_092214766.1">
    <property type="nucleotide sequence ID" value="NZ_FMUX01000024.1"/>
</dbReference>
<sequence length="429" mass="46996">MRVATSTLYNQSKENISRKNREVLDKNSLISSGKRIRKLSDAPVDASRVAALKTSMSDLTQLQRNVDTGTLWLEGSEESLVRVKEKIDRAKEIAIAMANGIANPDDLQTSALEVEGLIKGVLDQSNTRIDGQYIFSGTRSDIRPFRADDVNSPNTIAYRGNATPFRVKIGTQSDMVVGFAGEEIFSSDTAAIDETNNCLDFTEKRAGAPAGEETVLTALVDPGTYSRQGLAHAVEMAMERASADKGAAADYRVSWNESEQTFTIAEEDGLDPARLDRVSVLFRSGENRHQSVGAFMGFSTDDIATEPSRQPLVSRRGVQWGVFNSLFELRSALEGNDKEGLHQSISRLAADHNNILSSISEAGVRAGRLDTRHDLIKDLNISQDATRSKLEDTDVVRAISDLKLKQFGYESALASTSRLLNTSLLNYLK</sequence>
<keyword evidence="2" id="KW-0966">Cell projection</keyword>
<dbReference type="PANTHER" id="PTHR42792">
    <property type="entry name" value="FLAGELLIN"/>
    <property type="match status" value="1"/>
</dbReference>
<name>A0A1G5J2Z8_9BACT</name>
<dbReference type="InterPro" id="IPR001029">
    <property type="entry name" value="Flagellin_N"/>
</dbReference>
<dbReference type="OrthoDB" id="9758307at2"/>
<dbReference type="EMBL" id="FMUX01000024">
    <property type="protein sequence ID" value="SCY82715.1"/>
    <property type="molecule type" value="Genomic_DNA"/>
</dbReference>
<dbReference type="GO" id="GO:0005198">
    <property type="term" value="F:structural molecule activity"/>
    <property type="evidence" value="ECO:0007669"/>
    <property type="project" value="InterPro"/>
</dbReference>
<dbReference type="InterPro" id="IPR001492">
    <property type="entry name" value="Flagellin"/>
</dbReference>
<dbReference type="SUPFAM" id="SSF64518">
    <property type="entry name" value="Phase 1 flagellin"/>
    <property type="match status" value="1"/>
</dbReference>
<dbReference type="Pfam" id="PF00669">
    <property type="entry name" value="Flagellin_N"/>
    <property type="match status" value="1"/>
</dbReference>
<dbReference type="PANTHER" id="PTHR42792:SF1">
    <property type="entry name" value="FLAGELLAR HOOK-ASSOCIATED PROTEIN 3"/>
    <property type="match status" value="1"/>
</dbReference>
<feature type="domain" description="Flagellin N-terminal" evidence="1">
    <location>
        <begin position="4"/>
        <end position="138"/>
    </location>
</feature>
<dbReference type="Proteomes" id="UP000198870">
    <property type="component" value="Unassembled WGS sequence"/>
</dbReference>
<keyword evidence="2" id="KW-0282">Flagellum</keyword>
<dbReference type="NCBIfam" id="TIGR02550">
    <property type="entry name" value="flagell_flgL"/>
    <property type="match status" value="1"/>
</dbReference>
<dbReference type="InterPro" id="IPR013384">
    <property type="entry name" value="Flagell_FlgL"/>
</dbReference>
<reference evidence="2 3" key="1">
    <citation type="submission" date="2016-10" db="EMBL/GenBank/DDBJ databases">
        <authorList>
            <person name="de Groot N.N."/>
        </authorList>
    </citation>
    <scope>NUCLEOTIDE SEQUENCE [LARGE SCALE GENOMIC DNA]</scope>
    <source>
        <strain evidence="2 3">AA1</strain>
    </source>
</reference>
<organism evidence="2 3">
    <name type="scientific">Desulfoluna spongiiphila</name>
    <dbReference type="NCBI Taxonomy" id="419481"/>
    <lineage>
        <taxon>Bacteria</taxon>
        <taxon>Pseudomonadati</taxon>
        <taxon>Thermodesulfobacteriota</taxon>
        <taxon>Desulfobacteria</taxon>
        <taxon>Desulfobacterales</taxon>
        <taxon>Desulfolunaceae</taxon>
        <taxon>Desulfoluna</taxon>
    </lineage>
</organism>
<evidence type="ECO:0000313" key="2">
    <source>
        <dbReference type="EMBL" id="SCY82715.1"/>
    </source>
</evidence>
<dbReference type="GO" id="GO:0009424">
    <property type="term" value="C:bacterial-type flagellum hook"/>
    <property type="evidence" value="ECO:0007669"/>
    <property type="project" value="InterPro"/>
</dbReference>
<keyword evidence="3" id="KW-1185">Reference proteome</keyword>
<accession>A0A1G5J2Z8</accession>
<gene>
    <name evidence="2" type="ORF">SAMN05216233_12457</name>
</gene>
<dbReference type="AlphaFoldDB" id="A0A1G5J2Z8"/>
<keyword evidence="2" id="KW-0969">Cilium</keyword>